<gene>
    <name evidence="1" type="ORF">NDU88_003979</name>
</gene>
<sequence length="104" mass="11632">MIDRLILKLVASFPPFSFISHQILNPAVCSIPSESPMLAPKRLELEVELQKAGGKKDSERETQHKGEMAYNEVVTELNDSLASCSELSRDREEGLSIMHYILSS</sequence>
<keyword evidence="2" id="KW-1185">Reference proteome</keyword>
<dbReference type="AlphaFoldDB" id="A0AAV7QAY0"/>
<protein>
    <submittedName>
        <fullName evidence="1">Uncharacterized protein</fullName>
    </submittedName>
</protein>
<dbReference type="Proteomes" id="UP001066276">
    <property type="component" value="Chromosome 6"/>
</dbReference>
<proteinExistence type="predicted"/>
<evidence type="ECO:0000313" key="1">
    <source>
        <dbReference type="EMBL" id="KAJ1137581.1"/>
    </source>
</evidence>
<comment type="caution">
    <text evidence="1">The sequence shown here is derived from an EMBL/GenBank/DDBJ whole genome shotgun (WGS) entry which is preliminary data.</text>
</comment>
<name>A0AAV7QAY0_PLEWA</name>
<accession>A0AAV7QAY0</accession>
<evidence type="ECO:0000313" key="2">
    <source>
        <dbReference type="Proteomes" id="UP001066276"/>
    </source>
</evidence>
<dbReference type="EMBL" id="JANPWB010000010">
    <property type="protein sequence ID" value="KAJ1137581.1"/>
    <property type="molecule type" value="Genomic_DNA"/>
</dbReference>
<reference evidence="1" key="1">
    <citation type="journal article" date="2022" name="bioRxiv">
        <title>Sequencing and chromosome-scale assembly of the giantPleurodeles waltlgenome.</title>
        <authorList>
            <person name="Brown T."/>
            <person name="Elewa A."/>
            <person name="Iarovenko S."/>
            <person name="Subramanian E."/>
            <person name="Araus A.J."/>
            <person name="Petzold A."/>
            <person name="Susuki M."/>
            <person name="Suzuki K.-i.T."/>
            <person name="Hayashi T."/>
            <person name="Toyoda A."/>
            <person name="Oliveira C."/>
            <person name="Osipova E."/>
            <person name="Leigh N.D."/>
            <person name="Simon A."/>
            <person name="Yun M.H."/>
        </authorList>
    </citation>
    <scope>NUCLEOTIDE SEQUENCE</scope>
    <source>
        <strain evidence="1">20211129_DDA</strain>
        <tissue evidence="1">Liver</tissue>
    </source>
</reference>
<organism evidence="1 2">
    <name type="scientific">Pleurodeles waltl</name>
    <name type="common">Iberian ribbed newt</name>
    <dbReference type="NCBI Taxonomy" id="8319"/>
    <lineage>
        <taxon>Eukaryota</taxon>
        <taxon>Metazoa</taxon>
        <taxon>Chordata</taxon>
        <taxon>Craniata</taxon>
        <taxon>Vertebrata</taxon>
        <taxon>Euteleostomi</taxon>
        <taxon>Amphibia</taxon>
        <taxon>Batrachia</taxon>
        <taxon>Caudata</taxon>
        <taxon>Salamandroidea</taxon>
        <taxon>Salamandridae</taxon>
        <taxon>Pleurodelinae</taxon>
        <taxon>Pleurodeles</taxon>
    </lineage>
</organism>